<dbReference type="AlphaFoldDB" id="H1Y3W9"/>
<accession>H1Y3W9</accession>
<evidence type="ECO:0000313" key="4">
    <source>
        <dbReference type="Proteomes" id="UP000002774"/>
    </source>
</evidence>
<dbReference type="RefSeq" id="WP_008512983.1">
    <property type="nucleotide sequence ID" value="NZ_CM001403.1"/>
</dbReference>
<gene>
    <name evidence="3" type="ORF">Mucpa_6865</name>
</gene>
<sequence>MIVKIFRASTSFKAITYNFDKIAKGQATLMKVSGFGALRQLNEVRPEDYRNYLEAQSGLNRNVRLPQFHAMISAPDSSFDSDKLAKLAGQWLDVMGYRDQPYILVHHRDTDQSHVHMVSTRVSREGKKIDSAFEHRRAIAGLNRLLQKDEAHQAQIDAGKALQYRFSTKAQVLLLLERMGYRIAEKDGQLLLHKFGRQLFVISGQRLEERLAAYVPDKQRAGQLKAIFRKCQAVYNAVPERASVKLSGGRTVPADAYRSDLGDFLKGKFGIDLIFHASGDKPPYGYTIIDHTQQRVFKGSEVLKLADLIIQGSTVIRADHSTENTEDAAVTNAAATQLTYFRPYLTNDVDDQQIHGPRRRRQKKARTNTR</sequence>
<name>H1Y3W9_9SPHI</name>
<dbReference type="Pfam" id="PF03432">
    <property type="entry name" value="Relaxase"/>
    <property type="match status" value="1"/>
</dbReference>
<dbReference type="Proteomes" id="UP000002774">
    <property type="component" value="Chromosome"/>
</dbReference>
<protein>
    <submittedName>
        <fullName evidence="3">Relaxase/mobilization nuclease family protein</fullName>
    </submittedName>
</protein>
<dbReference type="EMBL" id="CM001403">
    <property type="protein sequence ID" value="EHQ30914.1"/>
    <property type="molecule type" value="Genomic_DNA"/>
</dbReference>
<reference evidence="3" key="1">
    <citation type="submission" date="2011-09" db="EMBL/GenBank/DDBJ databases">
        <title>The permanent draft genome of Mucilaginibacter paludis DSM 18603.</title>
        <authorList>
            <consortium name="US DOE Joint Genome Institute (JGI-PGF)"/>
            <person name="Lucas S."/>
            <person name="Han J."/>
            <person name="Lapidus A."/>
            <person name="Bruce D."/>
            <person name="Goodwin L."/>
            <person name="Pitluck S."/>
            <person name="Peters L."/>
            <person name="Kyrpides N."/>
            <person name="Mavromatis K."/>
            <person name="Ivanova N."/>
            <person name="Mikhailova N."/>
            <person name="Held B."/>
            <person name="Detter J.C."/>
            <person name="Tapia R."/>
            <person name="Han C."/>
            <person name="Land M."/>
            <person name="Hauser L."/>
            <person name="Markowitz V."/>
            <person name="Cheng J.-F."/>
            <person name="Hugenholtz P."/>
            <person name="Woyke T."/>
            <person name="Wu D."/>
            <person name="Tindall B."/>
            <person name="Brambilla E."/>
            <person name="Klenk H.-P."/>
            <person name="Eisen J.A."/>
        </authorList>
    </citation>
    <scope>NUCLEOTIDE SEQUENCE [LARGE SCALE GENOMIC DNA]</scope>
    <source>
        <strain evidence="3">DSM 18603</strain>
    </source>
</reference>
<keyword evidence="4" id="KW-1185">Reference proteome</keyword>
<evidence type="ECO:0000256" key="1">
    <source>
        <dbReference type="SAM" id="MobiDB-lite"/>
    </source>
</evidence>
<dbReference type="OrthoDB" id="915634at2"/>
<dbReference type="STRING" id="714943.Mucpa_6865"/>
<proteinExistence type="predicted"/>
<evidence type="ECO:0000313" key="3">
    <source>
        <dbReference type="EMBL" id="EHQ30914.1"/>
    </source>
</evidence>
<evidence type="ECO:0000259" key="2">
    <source>
        <dbReference type="Pfam" id="PF03432"/>
    </source>
</evidence>
<feature type="domain" description="MobA/VirD2-like nuclease" evidence="2">
    <location>
        <begin position="40"/>
        <end position="145"/>
    </location>
</feature>
<organism evidence="3 4">
    <name type="scientific">Mucilaginibacter paludis DSM 18603</name>
    <dbReference type="NCBI Taxonomy" id="714943"/>
    <lineage>
        <taxon>Bacteria</taxon>
        <taxon>Pseudomonadati</taxon>
        <taxon>Bacteroidota</taxon>
        <taxon>Sphingobacteriia</taxon>
        <taxon>Sphingobacteriales</taxon>
        <taxon>Sphingobacteriaceae</taxon>
        <taxon>Mucilaginibacter</taxon>
    </lineage>
</organism>
<dbReference type="HOGENOM" id="CLU_044181_0_0_10"/>
<dbReference type="eggNOG" id="COG3843">
    <property type="taxonomic scope" value="Bacteria"/>
</dbReference>
<feature type="compositionally biased region" description="Basic residues" evidence="1">
    <location>
        <begin position="356"/>
        <end position="370"/>
    </location>
</feature>
<feature type="region of interest" description="Disordered" evidence="1">
    <location>
        <begin position="349"/>
        <end position="370"/>
    </location>
</feature>
<dbReference type="InterPro" id="IPR005094">
    <property type="entry name" value="Endonuclease_MobA/VirD2"/>
</dbReference>